<keyword evidence="3" id="KW-1185">Reference proteome</keyword>
<keyword evidence="1" id="KW-0472">Membrane</keyword>
<evidence type="ECO:0000256" key="1">
    <source>
        <dbReference type="SAM" id="Phobius"/>
    </source>
</evidence>
<name>A0ABS1YP32_9ACTN</name>
<evidence type="ECO:0000313" key="2">
    <source>
        <dbReference type="EMBL" id="MBM0279203.1"/>
    </source>
</evidence>
<dbReference type="PANTHER" id="PTHR36840">
    <property type="entry name" value="BLL5714 PROTEIN"/>
    <property type="match status" value="1"/>
</dbReference>
<feature type="transmembrane region" description="Helical" evidence="1">
    <location>
        <begin position="47"/>
        <end position="64"/>
    </location>
</feature>
<dbReference type="RefSeq" id="WP_203151514.1">
    <property type="nucleotide sequence ID" value="NZ_JAEVHL010000252.1"/>
</dbReference>
<reference evidence="2 3" key="1">
    <citation type="submission" date="2021-01" db="EMBL/GenBank/DDBJ databases">
        <title>Draft genome sequence of Micromonospora sp. strain STR1s_6.</title>
        <authorList>
            <person name="Karlyshev A."/>
            <person name="Jawad R."/>
        </authorList>
    </citation>
    <scope>NUCLEOTIDE SEQUENCE [LARGE SCALE GENOMIC DNA]</scope>
    <source>
        <strain evidence="2 3">STR1S-6</strain>
    </source>
</reference>
<dbReference type="InterPro" id="IPR010640">
    <property type="entry name" value="Low_temperature_requirement_A"/>
</dbReference>
<dbReference type="Pfam" id="PF06772">
    <property type="entry name" value="LtrA"/>
    <property type="match status" value="1"/>
</dbReference>
<feature type="transmembrane region" description="Helical" evidence="1">
    <location>
        <begin position="310"/>
        <end position="333"/>
    </location>
</feature>
<dbReference type="EMBL" id="JAEVHL010000252">
    <property type="protein sequence ID" value="MBM0279203.1"/>
    <property type="molecule type" value="Genomic_DNA"/>
</dbReference>
<feature type="transmembrane region" description="Helical" evidence="1">
    <location>
        <begin position="353"/>
        <end position="376"/>
    </location>
</feature>
<gene>
    <name evidence="2" type="ORF">JM949_30095</name>
</gene>
<dbReference type="Proteomes" id="UP000622245">
    <property type="component" value="Unassembled WGS sequence"/>
</dbReference>
<feature type="transmembrane region" description="Helical" evidence="1">
    <location>
        <begin position="237"/>
        <end position="256"/>
    </location>
</feature>
<protein>
    <submittedName>
        <fullName evidence="2">Low temperature requirement protein A</fullName>
    </submittedName>
</protein>
<feature type="transmembrane region" description="Helical" evidence="1">
    <location>
        <begin position="142"/>
        <end position="160"/>
    </location>
</feature>
<proteinExistence type="predicted"/>
<keyword evidence="1" id="KW-0812">Transmembrane</keyword>
<feature type="transmembrane region" description="Helical" evidence="1">
    <location>
        <begin position="21"/>
        <end position="41"/>
    </location>
</feature>
<organism evidence="2 3">
    <name type="scientific">Micromonospora tarensis</name>
    <dbReference type="NCBI Taxonomy" id="2806100"/>
    <lineage>
        <taxon>Bacteria</taxon>
        <taxon>Bacillati</taxon>
        <taxon>Actinomycetota</taxon>
        <taxon>Actinomycetes</taxon>
        <taxon>Micromonosporales</taxon>
        <taxon>Micromonosporaceae</taxon>
        <taxon>Micromonospora</taxon>
    </lineage>
</organism>
<feature type="transmembrane region" description="Helical" evidence="1">
    <location>
        <begin position="84"/>
        <end position="102"/>
    </location>
</feature>
<accession>A0ABS1YP32</accession>
<feature type="transmembrane region" description="Helical" evidence="1">
    <location>
        <begin position="166"/>
        <end position="184"/>
    </location>
</feature>
<sequence length="395" mass="43252">MTTGGSAALVRRLDGSTRATLLELLFDVVFVAALAQTSKLLADRNSWAQSAAVLLMLTAIWWTWSVTSTTTEFYDPQQRPIQTILMVAMVGSVGMAASLPMVTGAQALAFALAYVGTHVVRGIVLVSTLYRQQHRSAMARATRFLFWFLVSGVLWVVGAVSDTGRWWIWTTAIAIDLLSAAARYPTPWLGRVPLDQYDRTTAHLGERYQQFVILALGDIILVPTLELSRSEFDRLRIIALLCAFAIMLLLWQIYVYRAGELRETAAVSLPGRSSRIAPYTHLVILVGVLVTAASFDLVVNRPTGTTPVRWLVLIIGGPLVFVLGRALFAYLLSGRVPWGRVASQLLPLLLLPWAGGWSPVLVTAIVALALGVHVLFPRGGRRETRRGLGPRPPTG</sequence>
<evidence type="ECO:0000313" key="3">
    <source>
        <dbReference type="Proteomes" id="UP000622245"/>
    </source>
</evidence>
<feature type="transmembrane region" description="Helical" evidence="1">
    <location>
        <begin position="276"/>
        <end position="298"/>
    </location>
</feature>
<comment type="caution">
    <text evidence="2">The sequence shown here is derived from an EMBL/GenBank/DDBJ whole genome shotgun (WGS) entry which is preliminary data.</text>
</comment>
<keyword evidence="1" id="KW-1133">Transmembrane helix</keyword>
<dbReference type="PANTHER" id="PTHR36840:SF1">
    <property type="entry name" value="BLL5714 PROTEIN"/>
    <property type="match status" value="1"/>
</dbReference>
<feature type="transmembrane region" description="Helical" evidence="1">
    <location>
        <begin position="108"/>
        <end position="130"/>
    </location>
</feature>